<dbReference type="EMBL" id="APAU02000098">
    <property type="protein sequence ID" value="EUB56968.1"/>
    <property type="molecule type" value="Genomic_DNA"/>
</dbReference>
<feature type="compositionally biased region" description="Polar residues" evidence="1">
    <location>
        <begin position="22"/>
        <end position="40"/>
    </location>
</feature>
<keyword evidence="3" id="KW-1185">Reference proteome</keyword>
<feature type="region of interest" description="Disordered" evidence="1">
    <location>
        <begin position="22"/>
        <end position="47"/>
    </location>
</feature>
<reference evidence="2 3" key="1">
    <citation type="journal article" date="2013" name="Nat. Genet.">
        <title>The genome of the hydatid tapeworm Echinococcus granulosus.</title>
        <authorList>
            <person name="Zheng H."/>
            <person name="Zhang W."/>
            <person name="Zhang L."/>
            <person name="Zhang Z."/>
            <person name="Li J."/>
            <person name="Lu G."/>
            <person name="Zhu Y."/>
            <person name="Wang Y."/>
            <person name="Huang Y."/>
            <person name="Liu J."/>
            <person name="Kang H."/>
            <person name="Chen J."/>
            <person name="Wang L."/>
            <person name="Chen A."/>
            <person name="Yu S."/>
            <person name="Gao Z."/>
            <person name="Jin L."/>
            <person name="Gu W."/>
            <person name="Wang Z."/>
            <person name="Zhao L."/>
            <person name="Shi B."/>
            <person name="Wen H."/>
            <person name="Lin R."/>
            <person name="Jones M.K."/>
            <person name="Brejova B."/>
            <person name="Vinar T."/>
            <person name="Zhao G."/>
            <person name="McManus D.P."/>
            <person name="Chen Z."/>
            <person name="Zhou Y."/>
            <person name="Wang S."/>
        </authorList>
    </citation>
    <scope>NUCLEOTIDE SEQUENCE [LARGE SCALE GENOMIC DNA]</scope>
</reference>
<comment type="caution">
    <text evidence="2">The sequence shown here is derived from an EMBL/GenBank/DDBJ whole genome shotgun (WGS) entry which is preliminary data.</text>
</comment>
<gene>
    <name evidence="2" type="ORF">EGR_08205</name>
</gene>
<organism evidence="2 3">
    <name type="scientific">Echinococcus granulosus</name>
    <name type="common">Hydatid tapeworm</name>
    <dbReference type="NCBI Taxonomy" id="6210"/>
    <lineage>
        <taxon>Eukaryota</taxon>
        <taxon>Metazoa</taxon>
        <taxon>Spiralia</taxon>
        <taxon>Lophotrochozoa</taxon>
        <taxon>Platyhelminthes</taxon>
        <taxon>Cestoda</taxon>
        <taxon>Eucestoda</taxon>
        <taxon>Cyclophyllidea</taxon>
        <taxon>Taeniidae</taxon>
        <taxon>Echinococcus</taxon>
        <taxon>Echinococcus granulosus group</taxon>
    </lineage>
</organism>
<dbReference type="CTD" id="36343920"/>
<evidence type="ECO:0000256" key="1">
    <source>
        <dbReference type="SAM" id="MobiDB-lite"/>
    </source>
</evidence>
<accession>W6U6X0</accession>
<protein>
    <submittedName>
        <fullName evidence="2">Uncharacterized protein</fullName>
    </submittedName>
</protein>
<dbReference type="AlphaFoldDB" id="W6U6X0"/>
<proteinExistence type="predicted"/>
<name>W6U6X0_ECHGR</name>
<dbReference type="RefSeq" id="XP_024348164.1">
    <property type="nucleotide sequence ID" value="XM_024497454.1"/>
</dbReference>
<sequence length="141" mass="15698">MRILAVTMRTFVFPEGSTTTVKTRLPSTTRADGEGSSSRPVSAPPSHPSYWKSYLWEWKEDTEVPHPGGRKLNAGRNGEKKAFVEIAIDLYLLWKAVVTCNAVVDQPSGLASNTRGTTRGTTAMRSLLTAAQFHRRRRDHL</sequence>
<dbReference type="KEGG" id="egl:EGR_08205"/>
<dbReference type="GeneID" id="36343920"/>
<dbReference type="Proteomes" id="UP000019149">
    <property type="component" value="Unassembled WGS sequence"/>
</dbReference>
<evidence type="ECO:0000313" key="2">
    <source>
        <dbReference type="EMBL" id="EUB56968.1"/>
    </source>
</evidence>
<evidence type="ECO:0000313" key="3">
    <source>
        <dbReference type="Proteomes" id="UP000019149"/>
    </source>
</evidence>